<proteinExistence type="predicted"/>
<accession>A0A2C6KZK1</accession>
<reference evidence="2 3" key="1">
    <citation type="journal article" date="2017" name="Int. J. Parasitol.">
        <title>The genome of the protozoan parasite Cystoisospora suis and a reverse vaccinology approach to identify vaccine candidates.</title>
        <authorList>
            <person name="Palmieri N."/>
            <person name="Shrestha A."/>
            <person name="Ruttkowski B."/>
            <person name="Beck T."/>
            <person name="Vogl C."/>
            <person name="Tomley F."/>
            <person name="Blake D.P."/>
            <person name="Joachim A."/>
        </authorList>
    </citation>
    <scope>NUCLEOTIDE SEQUENCE [LARGE SCALE GENOMIC DNA]</scope>
    <source>
        <strain evidence="2 3">Wien I</strain>
    </source>
</reference>
<dbReference type="RefSeq" id="XP_067922958.1">
    <property type="nucleotide sequence ID" value="XM_068065069.1"/>
</dbReference>
<dbReference type="Proteomes" id="UP000221165">
    <property type="component" value="Unassembled WGS sequence"/>
</dbReference>
<protein>
    <submittedName>
        <fullName evidence="2">Uncharacterized protein</fullName>
    </submittedName>
</protein>
<dbReference type="EMBL" id="MIGC01002335">
    <property type="protein sequence ID" value="PHJ21274.1"/>
    <property type="molecule type" value="Genomic_DNA"/>
</dbReference>
<feature type="compositionally biased region" description="Basic and acidic residues" evidence="1">
    <location>
        <begin position="16"/>
        <end position="26"/>
    </location>
</feature>
<keyword evidence="3" id="KW-1185">Reference proteome</keyword>
<evidence type="ECO:0000256" key="1">
    <source>
        <dbReference type="SAM" id="MobiDB-lite"/>
    </source>
</evidence>
<feature type="region of interest" description="Disordered" evidence="1">
    <location>
        <begin position="1"/>
        <end position="26"/>
    </location>
</feature>
<evidence type="ECO:0000313" key="3">
    <source>
        <dbReference type="Proteomes" id="UP000221165"/>
    </source>
</evidence>
<organism evidence="2 3">
    <name type="scientific">Cystoisospora suis</name>
    <dbReference type="NCBI Taxonomy" id="483139"/>
    <lineage>
        <taxon>Eukaryota</taxon>
        <taxon>Sar</taxon>
        <taxon>Alveolata</taxon>
        <taxon>Apicomplexa</taxon>
        <taxon>Conoidasida</taxon>
        <taxon>Coccidia</taxon>
        <taxon>Eucoccidiorida</taxon>
        <taxon>Eimeriorina</taxon>
        <taxon>Sarcocystidae</taxon>
        <taxon>Cystoisospora</taxon>
    </lineage>
</organism>
<comment type="caution">
    <text evidence="2">The sequence shown here is derived from an EMBL/GenBank/DDBJ whole genome shotgun (WGS) entry which is preliminary data.</text>
</comment>
<dbReference type="AlphaFoldDB" id="A0A2C6KZK1"/>
<dbReference type="VEuPathDB" id="ToxoDB:CSUI_004888"/>
<name>A0A2C6KZK1_9APIC</name>
<sequence>MLPYEDSGSRQKKQDKKNLRESVSHSREDCISIHIRYQKIREVEGRVGLVLVVILVEESSKYLSSL</sequence>
<dbReference type="GeneID" id="94428280"/>
<gene>
    <name evidence="2" type="ORF">CSUI_004888</name>
</gene>
<evidence type="ECO:0000313" key="2">
    <source>
        <dbReference type="EMBL" id="PHJ21274.1"/>
    </source>
</evidence>